<name>A0A917B7C1_HALAA</name>
<dbReference type="SMART" id="SM00855">
    <property type="entry name" value="PGAM"/>
    <property type="match status" value="1"/>
</dbReference>
<comment type="caution">
    <text evidence="2">The sequence shown here is derived from an EMBL/GenBank/DDBJ whole genome shotgun (WGS) entry which is preliminary data.</text>
</comment>
<gene>
    <name evidence="2" type="ORF">GCM10010954_30830</name>
</gene>
<proteinExistence type="predicted"/>
<dbReference type="Pfam" id="PF00300">
    <property type="entry name" value="His_Phos_1"/>
    <property type="match status" value="1"/>
</dbReference>
<keyword evidence="3" id="KW-1185">Reference proteome</keyword>
<dbReference type="EMBL" id="BMEL01000004">
    <property type="protein sequence ID" value="GGF29537.1"/>
    <property type="molecule type" value="Genomic_DNA"/>
</dbReference>
<dbReference type="GO" id="GO:0016791">
    <property type="term" value="F:phosphatase activity"/>
    <property type="evidence" value="ECO:0007669"/>
    <property type="project" value="TreeGrafter"/>
</dbReference>
<evidence type="ECO:0000313" key="3">
    <source>
        <dbReference type="Proteomes" id="UP000660110"/>
    </source>
</evidence>
<evidence type="ECO:0000256" key="1">
    <source>
        <dbReference type="PIRSR" id="PIRSR613078-2"/>
    </source>
</evidence>
<dbReference type="Gene3D" id="3.40.50.1240">
    <property type="entry name" value="Phosphoglycerate mutase-like"/>
    <property type="match status" value="1"/>
</dbReference>
<evidence type="ECO:0000313" key="2">
    <source>
        <dbReference type="EMBL" id="GGF29537.1"/>
    </source>
</evidence>
<feature type="binding site" evidence="1">
    <location>
        <begin position="11"/>
        <end position="18"/>
    </location>
    <ligand>
        <name>substrate</name>
    </ligand>
</feature>
<dbReference type="PANTHER" id="PTHR48100:SF59">
    <property type="entry name" value="ADENOSYLCOBALAMIN_ALPHA-RIBAZOLE PHOSPHATASE"/>
    <property type="match status" value="1"/>
</dbReference>
<dbReference type="PROSITE" id="PS00175">
    <property type="entry name" value="PG_MUTASE"/>
    <property type="match status" value="1"/>
</dbReference>
<protein>
    <submittedName>
        <fullName evidence="2">Alpha-ribazole-5'-phosphate phosphatase</fullName>
    </submittedName>
</protein>
<accession>A0A917B7C1</accession>
<dbReference type="GO" id="GO:0005737">
    <property type="term" value="C:cytoplasm"/>
    <property type="evidence" value="ECO:0007669"/>
    <property type="project" value="TreeGrafter"/>
</dbReference>
<dbReference type="InterPro" id="IPR013078">
    <property type="entry name" value="His_Pase_superF_clade-1"/>
</dbReference>
<sequence>MVDHLDLYLIRHGETVSNRQKRYIGWREEPLTEEGVDQIKQLRKKLPLMEFVYASDLSRCRETAGILSLVFREEKALREYDFGDFDGKSYEELKDEEGYRRWLDDMENESPINGESFSQFKGRVLQFMAALLETCEDAASPIALVTHGGVIRTLLQHFSKQTNSMWEWSMDPGEAYHIQLLKEGDEWILLQAERITAN</sequence>
<dbReference type="InterPro" id="IPR050275">
    <property type="entry name" value="PGM_Phosphatase"/>
</dbReference>
<organism evidence="2 3">
    <name type="scientific">Halobacillus andaensis</name>
    <dbReference type="NCBI Taxonomy" id="1176239"/>
    <lineage>
        <taxon>Bacteria</taxon>
        <taxon>Bacillati</taxon>
        <taxon>Bacillota</taxon>
        <taxon>Bacilli</taxon>
        <taxon>Bacillales</taxon>
        <taxon>Bacillaceae</taxon>
        <taxon>Halobacillus</taxon>
    </lineage>
</organism>
<feature type="binding site" evidence="1">
    <location>
        <position position="59"/>
    </location>
    <ligand>
        <name>substrate</name>
    </ligand>
</feature>
<reference evidence="2" key="1">
    <citation type="journal article" date="2014" name="Int. J. Syst. Evol. Microbiol.">
        <title>Complete genome sequence of Corynebacterium casei LMG S-19264T (=DSM 44701T), isolated from a smear-ripened cheese.</title>
        <authorList>
            <consortium name="US DOE Joint Genome Institute (JGI-PGF)"/>
            <person name="Walter F."/>
            <person name="Albersmeier A."/>
            <person name="Kalinowski J."/>
            <person name="Ruckert C."/>
        </authorList>
    </citation>
    <scope>NUCLEOTIDE SEQUENCE</scope>
    <source>
        <strain evidence="2">CGMCC 1.12153</strain>
    </source>
</reference>
<dbReference type="InterPro" id="IPR029033">
    <property type="entry name" value="His_PPase_superfam"/>
</dbReference>
<reference evidence="2" key="2">
    <citation type="submission" date="2020-09" db="EMBL/GenBank/DDBJ databases">
        <authorList>
            <person name="Sun Q."/>
            <person name="Zhou Y."/>
        </authorList>
    </citation>
    <scope>NUCLEOTIDE SEQUENCE</scope>
    <source>
        <strain evidence="2">CGMCC 1.12153</strain>
    </source>
</reference>
<dbReference type="PANTHER" id="PTHR48100">
    <property type="entry name" value="BROAD-SPECIFICITY PHOSPHATASE YOR283W-RELATED"/>
    <property type="match status" value="1"/>
</dbReference>
<dbReference type="RefSeq" id="WP_188378410.1">
    <property type="nucleotide sequence ID" value="NZ_BMEL01000004.1"/>
</dbReference>
<dbReference type="Proteomes" id="UP000660110">
    <property type="component" value="Unassembled WGS sequence"/>
</dbReference>
<dbReference type="SUPFAM" id="SSF53254">
    <property type="entry name" value="Phosphoglycerate mutase-like"/>
    <property type="match status" value="1"/>
</dbReference>
<dbReference type="InterPro" id="IPR001345">
    <property type="entry name" value="PG/BPGM_mutase_AS"/>
</dbReference>
<dbReference type="AlphaFoldDB" id="A0A917B7C1"/>
<dbReference type="CDD" id="cd07067">
    <property type="entry name" value="HP_PGM_like"/>
    <property type="match status" value="1"/>
</dbReference>